<dbReference type="Gene3D" id="3.40.50.12370">
    <property type="match status" value="1"/>
</dbReference>
<gene>
    <name evidence="3" type="ORF">Ataiwa_33380</name>
</gene>
<dbReference type="PRINTS" id="PR01438">
    <property type="entry name" value="UNVRSLSTRESS"/>
</dbReference>
<comment type="caution">
    <text evidence="3">The sequence shown here is derived from an EMBL/GenBank/DDBJ whole genome shotgun (WGS) entry which is preliminary data.</text>
</comment>
<feature type="domain" description="UspA" evidence="2">
    <location>
        <begin position="2"/>
        <end position="135"/>
    </location>
</feature>
<organism evidence="3 4">
    <name type="scientific">Algoriphagus taiwanensis</name>
    <dbReference type="NCBI Taxonomy" id="1445656"/>
    <lineage>
        <taxon>Bacteria</taxon>
        <taxon>Pseudomonadati</taxon>
        <taxon>Bacteroidota</taxon>
        <taxon>Cytophagia</taxon>
        <taxon>Cytophagales</taxon>
        <taxon>Cyclobacteriaceae</taxon>
        <taxon>Algoriphagus</taxon>
    </lineage>
</organism>
<evidence type="ECO:0000256" key="1">
    <source>
        <dbReference type="ARBA" id="ARBA00008791"/>
    </source>
</evidence>
<reference evidence="3 4" key="1">
    <citation type="submission" date="2023-08" db="EMBL/GenBank/DDBJ databases">
        <title>Draft genome sequence of Algoriphagus taiwanensis.</title>
        <authorList>
            <person name="Takatani N."/>
            <person name="Hosokawa M."/>
            <person name="Sawabe T."/>
        </authorList>
    </citation>
    <scope>NUCLEOTIDE SEQUENCE [LARGE SCALE GENOMIC DNA]</scope>
    <source>
        <strain evidence="3 4">JCM 19755</strain>
    </source>
</reference>
<dbReference type="InterPro" id="IPR006016">
    <property type="entry name" value="UspA"/>
</dbReference>
<dbReference type="Pfam" id="PF00582">
    <property type="entry name" value="Usp"/>
    <property type="match status" value="1"/>
</dbReference>
<keyword evidence="4" id="KW-1185">Reference proteome</keyword>
<dbReference type="RefSeq" id="WP_338229889.1">
    <property type="nucleotide sequence ID" value="NZ_BTPE01000013.1"/>
</dbReference>
<comment type="similarity">
    <text evidence="1">Belongs to the universal stress protein A family.</text>
</comment>
<dbReference type="PANTHER" id="PTHR46268">
    <property type="entry name" value="STRESS RESPONSE PROTEIN NHAX"/>
    <property type="match status" value="1"/>
</dbReference>
<evidence type="ECO:0000313" key="3">
    <source>
        <dbReference type="EMBL" id="GMQ35065.1"/>
    </source>
</evidence>
<dbReference type="PANTHER" id="PTHR46268:SF6">
    <property type="entry name" value="UNIVERSAL STRESS PROTEIN UP12"/>
    <property type="match status" value="1"/>
</dbReference>
<evidence type="ECO:0000259" key="2">
    <source>
        <dbReference type="Pfam" id="PF00582"/>
    </source>
</evidence>
<accession>A0ABQ6Q660</accession>
<dbReference type="Proteomes" id="UP001307705">
    <property type="component" value="Unassembled WGS sequence"/>
</dbReference>
<proteinExistence type="inferred from homology"/>
<name>A0ABQ6Q660_9BACT</name>
<protein>
    <submittedName>
        <fullName evidence="3">Universal stress protein</fullName>
    </submittedName>
</protein>
<dbReference type="InterPro" id="IPR006015">
    <property type="entry name" value="Universal_stress_UspA"/>
</dbReference>
<dbReference type="CDD" id="cd00293">
    <property type="entry name" value="USP-like"/>
    <property type="match status" value="1"/>
</dbReference>
<dbReference type="SUPFAM" id="SSF52402">
    <property type="entry name" value="Adenine nucleotide alpha hydrolases-like"/>
    <property type="match status" value="2"/>
</dbReference>
<sequence>MKIIVPVDFSPNSIKALELAVTMAGKKHGQVILVHVIEIVYDFASQAAIALESMYRDGEKQLNALTKTYTASEVKMSHKLLEGSPAIAVARLAEEENATLILMGTKGASGINKVLIGSTAVNMIREATCPVLIIPEKANIAGIKKVTLALEFANHEEKFIDWIVNMSQRWQLGLEFLHVQTQQEFRDQLSVLGLEKYLEKKYPELPVRIHTYYAESASAGLEEYLDEHENTILVMCHEHKNLWKQILEKSESVAMAYHTHIPLLIMN</sequence>
<evidence type="ECO:0000313" key="4">
    <source>
        <dbReference type="Proteomes" id="UP001307705"/>
    </source>
</evidence>
<dbReference type="EMBL" id="BTPE01000013">
    <property type="protein sequence ID" value="GMQ35065.1"/>
    <property type="molecule type" value="Genomic_DNA"/>
</dbReference>